<dbReference type="HOGENOM" id="CLU_029790_4_2_5"/>
<name>A5G060_ACICJ</name>
<evidence type="ECO:0000256" key="5">
    <source>
        <dbReference type="ARBA" id="ARBA00022989"/>
    </source>
</evidence>
<dbReference type="AlphaFoldDB" id="A5G060"/>
<dbReference type="RefSeq" id="WP_012039770.1">
    <property type="nucleotide sequence ID" value="NC_009484.1"/>
</dbReference>
<gene>
    <name evidence="10" type="ordered locus">Acry_2042</name>
</gene>
<evidence type="ECO:0000256" key="7">
    <source>
        <dbReference type="ARBA" id="ARBA00023136"/>
    </source>
</evidence>
<comment type="similarity">
    <text evidence="8">Belongs to the anion channel-forming bestrophin (TC 1.A.46) family.</text>
</comment>
<evidence type="ECO:0000313" key="10">
    <source>
        <dbReference type="EMBL" id="ABQ31242.1"/>
    </source>
</evidence>
<dbReference type="Pfam" id="PF25539">
    <property type="entry name" value="Bestrophin_2"/>
    <property type="match status" value="1"/>
</dbReference>
<evidence type="ECO:0000256" key="4">
    <source>
        <dbReference type="ARBA" id="ARBA00022692"/>
    </source>
</evidence>
<accession>A5G060</accession>
<keyword evidence="11" id="KW-1185">Reference proteome</keyword>
<sequence length="303" mass="33189">MIVRDRADTLTLLTTLRGSILLRVAPRLLAVFVLALGVTLAHAAYPLPRWPLATLPFTLLGLALSIFLGFRNSACYDRWWEGRRQWGALIAESRALIREVGALLPEDAALAHRLGGRIVAFAHLLRDHLRGEAGAGWEDWIAPAERDWLAGRQNRPDAALRRLSGELAALVAAGRLSDMLYRILAERIAAMTGIQAACERLRATPPPFTYSLLLHRTAWLFCIFLPFGFVQTLGLATPVVTVILAYAFFGLDALGDELEEPFALSQNALPLNAFVRTIEIGVLEALGAADLPPPLLPVDHVLT</sequence>
<keyword evidence="5 9" id="KW-1133">Transmembrane helix</keyword>
<dbReference type="GO" id="GO:0005886">
    <property type="term" value="C:plasma membrane"/>
    <property type="evidence" value="ECO:0007669"/>
    <property type="project" value="UniProtKB-SubCell"/>
</dbReference>
<dbReference type="STRING" id="349163.Acry_2042"/>
<comment type="subcellular location">
    <subcellularLocation>
        <location evidence="1">Cell membrane</location>
        <topology evidence="1">Multi-pass membrane protein</topology>
    </subcellularLocation>
</comment>
<dbReference type="GO" id="GO:0005254">
    <property type="term" value="F:chloride channel activity"/>
    <property type="evidence" value="ECO:0007669"/>
    <property type="project" value="InterPro"/>
</dbReference>
<feature type="transmembrane region" description="Helical" evidence="9">
    <location>
        <begin position="20"/>
        <end position="44"/>
    </location>
</feature>
<dbReference type="Proteomes" id="UP000000245">
    <property type="component" value="Chromosome"/>
</dbReference>
<organism evidence="10 11">
    <name type="scientific">Acidiphilium cryptum (strain JF-5)</name>
    <dbReference type="NCBI Taxonomy" id="349163"/>
    <lineage>
        <taxon>Bacteria</taxon>
        <taxon>Pseudomonadati</taxon>
        <taxon>Pseudomonadota</taxon>
        <taxon>Alphaproteobacteria</taxon>
        <taxon>Acetobacterales</taxon>
        <taxon>Acidocellaceae</taxon>
        <taxon>Acidiphilium</taxon>
    </lineage>
</organism>
<evidence type="ECO:0000256" key="8">
    <source>
        <dbReference type="ARBA" id="ARBA00034708"/>
    </source>
</evidence>
<keyword evidence="6" id="KW-0406">Ion transport</keyword>
<dbReference type="eggNOG" id="COG3781">
    <property type="taxonomic scope" value="Bacteria"/>
</dbReference>
<keyword evidence="2" id="KW-0813">Transport</keyword>
<feature type="transmembrane region" description="Helical" evidence="9">
    <location>
        <begin position="218"/>
        <end position="249"/>
    </location>
</feature>
<keyword evidence="4 9" id="KW-0812">Transmembrane</keyword>
<dbReference type="EMBL" id="CP000697">
    <property type="protein sequence ID" value="ABQ31242.1"/>
    <property type="molecule type" value="Genomic_DNA"/>
</dbReference>
<proteinExistence type="inferred from homology"/>
<dbReference type="InterPro" id="IPR044669">
    <property type="entry name" value="YneE/VCCN1/2-like"/>
</dbReference>
<feature type="transmembrane region" description="Helical" evidence="9">
    <location>
        <begin position="50"/>
        <end position="70"/>
    </location>
</feature>
<evidence type="ECO:0000256" key="6">
    <source>
        <dbReference type="ARBA" id="ARBA00023065"/>
    </source>
</evidence>
<keyword evidence="7 9" id="KW-0472">Membrane</keyword>
<protein>
    <recommendedName>
        <fullName evidence="12">Bestrophin</fullName>
    </recommendedName>
</protein>
<evidence type="ECO:0000256" key="2">
    <source>
        <dbReference type="ARBA" id="ARBA00022448"/>
    </source>
</evidence>
<dbReference type="KEGG" id="acr:Acry_2042"/>
<reference evidence="10 11" key="1">
    <citation type="submission" date="2007-05" db="EMBL/GenBank/DDBJ databases">
        <title>Complete sequence of chromosome of Acidiphilium cryptum JF-5.</title>
        <authorList>
            <consortium name="US DOE Joint Genome Institute"/>
            <person name="Copeland A."/>
            <person name="Lucas S."/>
            <person name="Lapidus A."/>
            <person name="Barry K."/>
            <person name="Detter J.C."/>
            <person name="Glavina del Rio T."/>
            <person name="Hammon N."/>
            <person name="Israni S."/>
            <person name="Dalin E."/>
            <person name="Tice H."/>
            <person name="Pitluck S."/>
            <person name="Sims D."/>
            <person name="Brettin T."/>
            <person name="Bruce D."/>
            <person name="Han C."/>
            <person name="Schmutz J."/>
            <person name="Larimer F."/>
            <person name="Land M."/>
            <person name="Hauser L."/>
            <person name="Kyrpides N."/>
            <person name="Kim E."/>
            <person name="Magnuson T."/>
            <person name="Richardson P."/>
        </authorList>
    </citation>
    <scope>NUCLEOTIDE SEQUENCE [LARGE SCALE GENOMIC DNA]</scope>
    <source>
        <strain evidence="10 11">JF-5</strain>
    </source>
</reference>
<dbReference type="PANTHER" id="PTHR33281:SF19">
    <property type="entry name" value="VOLTAGE-DEPENDENT ANION CHANNEL-FORMING PROTEIN YNEE"/>
    <property type="match status" value="1"/>
</dbReference>
<evidence type="ECO:0008006" key="12">
    <source>
        <dbReference type="Google" id="ProtNLM"/>
    </source>
</evidence>
<evidence type="ECO:0000313" key="11">
    <source>
        <dbReference type="Proteomes" id="UP000000245"/>
    </source>
</evidence>
<evidence type="ECO:0000256" key="1">
    <source>
        <dbReference type="ARBA" id="ARBA00004651"/>
    </source>
</evidence>
<keyword evidence="3" id="KW-1003">Cell membrane</keyword>
<evidence type="ECO:0000256" key="9">
    <source>
        <dbReference type="SAM" id="Phobius"/>
    </source>
</evidence>
<evidence type="ECO:0000256" key="3">
    <source>
        <dbReference type="ARBA" id="ARBA00022475"/>
    </source>
</evidence>
<dbReference type="PANTHER" id="PTHR33281">
    <property type="entry name" value="UPF0187 PROTEIN YNEE"/>
    <property type="match status" value="1"/>
</dbReference>